<dbReference type="AlphaFoldDB" id="A0A0A9H6X6"/>
<reference evidence="1" key="2">
    <citation type="journal article" date="2015" name="Data Brief">
        <title>Shoot transcriptome of the giant reed, Arundo donax.</title>
        <authorList>
            <person name="Barrero R.A."/>
            <person name="Guerrero F.D."/>
            <person name="Moolhuijzen P."/>
            <person name="Goolsby J.A."/>
            <person name="Tidwell J."/>
            <person name="Bellgard S.E."/>
            <person name="Bellgard M.I."/>
        </authorList>
    </citation>
    <scope>NUCLEOTIDE SEQUENCE</scope>
    <source>
        <tissue evidence="1">Shoot tissue taken approximately 20 cm above the soil surface</tissue>
    </source>
</reference>
<proteinExistence type="predicted"/>
<protein>
    <submittedName>
        <fullName evidence="1">Uncharacterized protein</fullName>
    </submittedName>
</protein>
<dbReference type="EMBL" id="GBRH01165384">
    <property type="protein sequence ID" value="JAE32512.1"/>
    <property type="molecule type" value="Transcribed_RNA"/>
</dbReference>
<reference evidence="1" key="1">
    <citation type="submission" date="2014-09" db="EMBL/GenBank/DDBJ databases">
        <authorList>
            <person name="Magalhaes I.L.F."/>
            <person name="Oliveira U."/>
            <person name="Santos F.R."/>
            <person name="Vidigal T.H.D.A."/>
            <person name="Brescovit A.D."/>
            <person name="Santos A.J."/>
        </authorList>
    </citation>
    <scope>NUCLEOTIDE SEQUENCE</scope>
    <source>
        <tissue evidence="1">Shoot tissue taken approximately 20 cm above the soil surface</tissue>
    </source>
</reference>
<evidence type="ECO:0000313" key="1">
    <source>
        <dbReference type="EMBL" id="JAE32512.1"/>
    </source>
</evidence>
<accession>A0A0A9H6X6</accession>
<organism evidence="1">
    <name type="scientific">Arundo donax</name>
    <name type="common">Giant reed</name>
    <name type="synonym">Donax arundinaceus</name>
    <dbReference type="NCBI Taxonomy" id="35708"/>
    <lineage>
        <taxon>Eukaryota</taxon>
        <taxon>Viridiplantae</taxon>
        <taxon>Streptophyta</taxon>
        <taxon>Embryophyta</taxon>
        <taxon>Tracheophyta</taxon>
        <taxon>Spermatophyta</taxon>
        <taxon>Magnoliopsida</taxon>
        <taxon>Liliopsida</taxon>
        <taxon>Poales</taxon>
        <taxon>Poaceae</taxon>
        <taxon>PACMAD clade</taxon>
        <taxon>Arundinoideae</taxon>
        <taxon>Arundineae</taxon>
        <taxon>Arundo</taxon>
    </lineage>
</organism>
<sequence>MVFSLGVDIFLGPPDGFSGFFLRLGSSSTSMASILSFWLFKLDGQGSECNISF</sequence>
<name>A0A0A9H6X6_ARUDO</name>